<evidence type="ECO:0000313" key="2">
    <source>
        <dbReference type="Proteomes" id="UP001055811"/>
    </source>
</evidence>
<dbReference type="Proteomes" id="UP001055811">
    <property type="component" value="Linkage Group LG04"/>
</dbReference>
<name>A0ACB9E4N4_CICIN</name>
<comment type="caution">
    <text evidence="1">The sequence shown here is derived from an EMBL/GenBank/DDBJ whole genome shotgun (WGS) entry which is preliminary data.</text>
</comment>
<reference evidence="2" key="1">
    <citation type="journal article" date="2022" name="Mol. Ecol. Resour.">
        <title>The genomes of chicory, endive, great burdock and yacon provide insights into Asteraceae palaeo-polyploidization history and plant inulin production.</title>
        <authorList>
            <person name="Fan W."/>
            <person name="Wang S."/>
            <person name="Wang H."/>
            <person name="Wang A."/>
            <person name="Jiang F."/>
            <person name="Liu H."/>
            <person name="Zhao H."/>
            <person name="Xu D."/>
            <person name="Zhang Y."/>
        </authorList>
    </citation>
    <scope>NUCLEOTIDE SEQUENCE [LARGE SCALE GENOMIC DNA]</scope>
    <source>
        <strain evidence="2">cv. Punajuju</strain>
    </source>
</reference>
<proteinExistence type="predicted"/>
<reference evidence="1 2" key="2">
    <citation type="journal article" date="2022" name="Mol. Ecol. Resour.">
        <title>The genomes of chicory, endive, great burdock and yacon provide insights into Asteraceae paleo-polyploidization history and plant inulin production.</title>
        <authorList>
            <person name="Fan W."/>
            <person name="Wang S."/>
            <person name="Wang H."/>
            <person name="Wang A."/>
            <person name="Jiang F."/>
            <person name="Liu H."/>
            <person name="Zhao H."/>
            <person name="Xu D."/>
            <person name="Zhang Y."/>
        </authorList>
    </citation>
    <scope>NUCLEOTIDE SEQUENCE [LARGE SCALE GENOMIC DNA]</scope>
    <source>
        <strain evidence="2">cv. Punajuju</strain>
        <tissue evidence="1">Leaves</tissue>
    </source>
</reference>
<accession>A0ACB9E4N4</accession>
<gene>
    <name evidence="1" type="ORF">L2E82_25694</name>
</gene>
<dbReference type="EMBL" id="CM042012">
    <property type="protein sequence ID" value="KAI3753635.1"/>
    <property type="molecule type" value="Genomic_DNA"/>
</dbReference>
<evidence type="ECO:0000313" key="1">
    <source>
        <dbReference type="EMBL" id="KAI3753635.1"/>
    </source>
</evidence>
<sequence>MRNLVWICLNSNQVLDLSCDFEYCNYVQHFNLIKFRFLQYDHIYTKEHPHHWGSWLHRLSCRQSPYQKLSRLQDRRSRQT</sequence>
<protein>
    <submittedName>
        <fullName evidence="1">Uncharacterized protein</fullName>
    </submittedName>
</protein>
<keyword evidence="2" id="KW-1185">Reference proteome</keyword>
<organism evidence="1 2">
    <name type="scientific">Cichorium intybus</name>
    <name type="common">Chicory</name>
    <dbReference type="NCBI Taxonomy" id="13427"/>
    <lineage>
        <taxon>Eukaryota</taxon>
        <taxon>Viridiplantae</taxon>
        <taxon>Streptophyta</taxon>
        <taxon>Embryophyta</taxon>
        <taxon>Tracheophyta</taxon>
        <taxon>Spermatophyta</taxon>
        <taxon>Magnoliopsida</taxon>
        <taxon>eudicotyledons</taxon>
        <taxon>Gunneridae</taxon>
        <taxon>Pentapetalae</taxon>
        <taxon>asterids</taxon>
        <taxon>campanulids</taxon>
        <taxon>Asterales</taxon>
        <taxon>Asteraceae</taxon>
        <taxon>Cichorioideae</taxon>
        <taxon>Cichorieae</taxon>
        <taxon>Cichoriinae</taxon>
        <taxon>Cichorium</taxon>
    </lineage>
</organism>